<evidence type="ECO:0000313" key="3">
    <source>
        <dbReference type="EMBL" id="MFC4335854.1"/>
    </source>
</evidence>
<dbReference type="Pfam" id="PF03008">
    <property type="entry name" value="DUF234"/>
    <property type="match status" value="1"/>
</dbReference>
<name>A0ABV8TZF2_9ACTN</name>
<dbReference type="Gene3D" id="3.40.50.300">
    <property type="entry name" value="P-loop containing nucleotide triphosphate hydrolases"/>
    <property type="match status" value="1"/>
</dbReference>
<dbReference type="Pfam" id="PF01637">
    <property type="entry name" value="ATPase_2"/>
    <property type="match status" value="1"/>
</dbReference>
<dbReference type="SUPFAM" id="SSF46785">
    <property type="entry name" value="Winged helix' DNA-binding domain"/>
    <property type="match status" value="1"/>
</dbReference>
<dbReference type="SUPFAM" id="SSF52540">
    <property type="entry name" value="P-loop containing nucleoside triphosphate hydrolases"/>
    <property type="match status" value="1"/>
</dbReference>
<keyword evidence="3" id="KW-0547">Nucleotide-binding</keyword>
<evidence type="ECO:0000259" key="2">
    <source>
        <dbReference type="Pfam" id="PF03008"/>
    </source>
</evidence>
<evidence type="ECO:0000313" key="4">
    <source>
        <dbReference type="Proteomes" id="UP001595823"/>
    </source>
</evidence>
<dbReference type="PANTHER" id="PTHR34704:SF1">
    <property type="entry name" value="ATPASE"/>
    <property type="match status" value="1"/>
</dbReference>
<evidence type="ECO:0000259" key="1">
    <source>
        <dbReference type="Pfam" id="PF01637"/>
    </source>
</evidence>
<dbReference type="EMBL" id="JBHSDK010000015">
    <property type="protein sequence ID" value="MFC4335854.1"/>
    <property type="molecule type" value="Genomic_DNA"/>
</dbReference>
<feature type="domain" description="ATPase" evidence="1">
    <location>
        <begin position="3"/>
        <end position="203"/>
    </location>
</feature>
<sequence>MEFYNRTEELALLNDRIDSDEADLLVVYGRRRVGKTELLSHLAETRKSLYFEATDTVAAEQLNDLTRELALASGSDLLRSQPLGSWEAALAAIADYVGDERTLIVLDEFQYLAVQSPELETTLSRWWRIQGRKLPVTLVLAGSEISFFEDEVLAGQLYGRRTGQLKVQPFLAKEAALFHPGYSYEDKVRAYSVCGGIPYYLELFRGDRPLDETLLRSVFQRTGLLHDEAELMIRQSIADPTNYMAVLRSIAQGHNKNSSIRDRTGLEPSHITKILTVLIRLGLVERLRPITASPRVKKVAYTIKDQFLQFHFRFVEPGRSHLRTNKLAETYVRDKVLPELDHHASMAWEQISREHVMLTDPNVAAVGRWWGHVPTGRGRHVEEREIDVVAVDAEGAPIVLGMCKWTVNKVDFDELNLLDRLAGSVEGHTGEEQRILFSRSGFTDRVKAHAESDPKLRLVTPVDVYG</sequence>
<accession>A0ABV8TZF2</accession>
<protein>
    <submittedName>
        <fullName evidence="3">ATP-binding protein</fullName>
    </submittedName>
</protein>
<organism evidence="3 4">
    <name type="scientific">Salininema proteolyticum</name>
    <dbReference type="NCBI Taxonomy" id="1607685"/>
    <lineage>
        <taxon>Bacteria</taxon>
        <taxon>Bacillati</taxon>
        <taxon>Actinomycetota</taxon>
        <taxon>Actinomycetes</taxon>
        <taxon>Glycomycetales</taxon>
        <taxon>Glycomycetaceae</taxon>
        <taxon>Salininema</taxon>
    </lineage>
</organism>
<dbReference type="InterPro" id="IPR027417">
    <property type="entry name" value="P-loop_NTPase"/>
</dbReference>
<proteinExistence type="predicted"/>
<dbReference type="PANTHER" id="PTHR34704">
    <property type="entry name" value="ATPASE"/>
    <property type="match status" value="1"/>
</dbReference>
<dbReference type="InterPro" id="IPR011579">
    <property type="entry name" value="ATPase_dom"/>
</dbReference>
<reference evidence="4" key="1">
    <citation type="journal article" date="2019" name="Int. J. Syst. Evol. Microbiol.">
        <title>The Global Catalogue of Microorganisms (GCM) 10K type strain sequencing project: providing services to taxonomists for standard genome sequencing and annotation.</title>
        <authorList>
            <consortium name="The Broad Institute Genomics Platform"/>
            <consortium name="The Broad Institute Genome Sequencing Center for Infectious Disease"/>
            <person name="Wu L."/>
            <person name="Ma J."/>
        </authorList>
    </citation>
    <scope>NUCLEOTIDE SEQUENCE [LARGE SCALE GENOMIC DNA]</scope>
    <source>
        <strain evidence="4">IBRC-M 10908</strain>
    </source>
</reference>
<feature type="domain" description="DUF234" evidence="2">
    <location>
        <begin position="312"/>
        <end position="407"/>
    </location>
</feature>
<dbReference type="InterPro" id="IPR036390">
    <property type="entry name" value="WH_DNA-bd_sf"/>
</dbReference>
<keyword evidence="3" id="KW-0067">ATP-binding</keyword>
<gene>
    <name evidence="3" type="ORF">ACFPET_11640</name>
</gene>
<dbReference type="Proteomes" id="UP001595823">
    <property type="component" value="Unassembled WGS sequence"/>
</dbReference>
<comment type="caution">
    <text evidence="3">The sequence shown here is derived from an EMBL/GenBank/DDBJ whole genome shotgun (WGS) entry which is preliminary data.</text>
</comment>
<dbReference type="InterPro" id="IPR004256">
    <property type="entry name" value="DUF234"/>
</dbReference>
<keyword evidence="4" id="KW-1185">Reference proteome</keyword>
<dbReference type="RefSeq" id="WP_380621123.1">
    <property type="nucleotide sequence ID" value="NZ_JBHSDK010000015.1"/>
</dbReference>
<dbReference type="GO" id="GO:0005524">
    <property type="term" value="F:ATP binding"/>
    <property type="evidence" value="ECO:0007669"/>
    <property type="project" value="UniProtKB-KW"/>
</dbReference>